<dbReference type="AlphaFoldDB" id="A0A941GRE7"/>
<dbReference type="Proteomes" id="UP000767446">
    <property type="component" value="Unassembled WGS sequence"/>
</dbReference>
<sequence>MIDIKIFEVERGFCAAIDTWDHHTILIDCGYGAKFSPSEYISSRRCRSLDCLVVSAYTEDHLAGFPKILSHCWQHGLPINFLIFNPTLNPEHFKGLNIPDLKLNNTLNPIAYACQASGWSSQIMEINEVKLSFFWNNAQNFPAPHNLSLVTFVSCRDINMILPGDLETEGWSNLLQSPEFQEQLRRVNLFVASNHGQENGYCREVFDYCKPEIIIVSNKENQPISPQMMSKYQSHALGAPFGICKKKVLTTYDDGTITVSKHLDKMRQITTQPKSKYLLPLN</sequence>
<gene>
    <name evidence="1" type="ORF">DSM107014_07620</name>
</gene>
<reference evidence="1" key="1">
    <citation type="submission" date="2021-02" db="EMBL/GenBank/DDBJ databases">
        <title>Metagenome analyses of Stigonema ocellatum DSM 106950, Chlorogloea purpurea SAG 13.99 and Gomphosphaeria aponina DSM 107014.</title>
        <authorList>
            <person name="Marter P."/>
            <person name="Huang S."/>
        </authorList>
    </citation>
    <scope>NUCLEOTIDE SEQUENCE</scope>
    <source>
        <strain evidence="1">JP213</strain>
    </source>
</reference>
<proteinExistence type="predicted"/>
<dbReference type="SUPFAM" id="SSF56281">
    <property type="entry name" value="Metallo-hydrolase/oxidoreductase"/>
    <property type="match status" value="1"/>
</dbReference>
<dbReference type="InterPro" id="IPR036866">
    <property type="entry name" value="RibonucZ/Hydroxyglut_hydro"/>
</dbReference>
<organism evidence="1 2">
    <name type="scientific">Gomphosphaeria aponina SAG 52.96 = DSM 107014</name>
    <dbReference type="NCBI Taxonomy" id="1521640"/>
    <lineage>
        <taxon>Bacteria</taxon>
        <taxon>Bacillati</taxon>
        <taxon>Cyanobacteriota</taxon>
        <taxon>Cyanophyceae</taxon>
        <taxon>Oscillatoriophycideae</taxon>
        <taxon>Chroococcales</taxon>
        <taxon>Gomphosphaeriaceae</taxon>
        <taxon>Gomphosphaeria</taxon>
    </lineage>
</organism>
<dbReference type="PANTHER" id="PTHR30619">
    <property type="entry name" value="DNA INTERNALIZATION/COMPETENCE PROTEIN COMEC/REC2"/>
    <property type="match status" value="1"/>
</dbReference>
<dbReference type="PANTHER" id="PTHR30619:SF1">
    <property type="entry name" value="RECOMBINATION PROTEIN 2"/>
    <property type="match status" value="1"/>
</dbReference>
<name>A0A941GRE7_9CHRO</name>
<accession>A0A941GRE7</accession>
<evidence type="ECO:0000313" key="2">
    <source>
        <dbReference type="Proteomes" id="UP000767446"/>
    </source>
</evidence>
<evidence type="ECO:0008006" key="3">
    <source>
        <dbReference type="Google" id="ProtNLM"/>
    </source>
</evidence>
<dbReference type="EMBL" id="JADQBC010000042">
    <property type="protein sequence ID" value="MBR8827761.1"/>
    <property type="molecule type" value="Genomic_DNA"/>
</dbReference>
<dbReference type="InterPro" id="IPR052159">
    <property type="entry name" value="Competence_DNA_uptake"/>
</dbReference>
<evidence type="ECO:0000313" key="1">
    <source>
        <dbReference type="EMBL" id="MBR8827761.1"/>
    </source>
</evidence>
<comment type="caution">
    <text evidence="1">The sequence shown here is derived from an EMBL/GenBank/DDBJ whole genome shotgun (WGS) entry which is preliminary data.</text>
</comment>
<protein>
    <recommendedName>
        <fullName evidence="3">Metallo-beta-lactamase domain-containing protein</fullName>
    </recommendedName>
</protein>
<dbReference type="Gene3D" id="3.60.15.10">
    <property type="entry name" value="Ribonuclease Z/Hydroxyacylglutathione hydrolase-like"/>
    <property type="match status" value="1"/>
</dbReference>